<evidence type="ECO:0000313" key="3">
    <source>
        <dbReference type="Proteomes" id="UP000887013"/>
    </source>
</evidence>
<dbReference type="EMBL" id="BMAW01052251">
    <property type="protein sequence ID" value="GFS84915.1"/>
    <property type="molecule type" value="Genomic_DNA"/>
</dbReference>
<dbReference type="AlphaFoldDB" id="A0A8X6MYX5"/>
<sequence length="152" mass="17881">MSLSRQEDLSSDEHFEEASSSKIKNVEFYKDVNPSKKRPRKTVMEQIAEKNIDMSSSEINFNRDTKNLYKSVMKVQVDCKEKLKQVTFTAIQFSRHCHQEKLKSEDFKKSLKFYNLDDSSEDSKSSDSEMDDENEKESELFTCRDRVLVLKQ</sequence>
<dbReference type="OrthoDB" id="10555918at2759"/>
<gene>
    <name evidence="2" type="ORF">NPIL_257301</name>
</gene>
<name>A0A8X6MYX5_NEPPI</name>
<evidence type="ECO:0000313" key="2">
    <source>
        <dbReference type="EMBL" id="GFS84915.1"/>
    </source>
</evidence>
<evidence type="ECO:0000256" key="1">
    <source>
        <dbReference type="SAM" id="MobiDB-lite"/>
    </source>
</evidence>
<dbReference type="Proteomes" id="UP000887013">
    <property type="component" value="Unassembled WGS sequence"/>
</dbReference>
<reference evidence="2" key="1">
    <citation type="submission" date="2020-08" db="EMBL/GenBank/DDBJ databases">
        <title>Multicomponent nature underlies the extraordinary mechanical properties of spider dragline silk.</title>
        <authorList>
            <person name="Kono N."/>
            <person name="Nakamura H."/>
            <person name="Mori M."/>
            <person name="Yoshida Y."/>
            <person name="Ohtoshi R."/>
            <person name="Malay A.D."/>
            <person name="Moran D.A.P."/>
            <person name="Tomita M."/>
            <person name="Numata K."/>
            <person name="Arakawa K."/>
        </authorList>
    </citation>
    <scope>NUCLEOTIDE SEQUENCE</scope>
</reference>
<feature type="region of interest" description="Disordered" evidence="1">
    <location>
        <begin position="1"/>
        <end position="20"/>
    </location>
</feature>
<organism evidence="2 3">
    <name type="scientific">Nephila pilipes</name>
    <name type="common">Giant wood spider</name>
    <name type="synonym">Nephila maculata</name>
    <dbReference type="NCBI Taxonomy" id="299642"/>
    <lineage>
        <taxon>Eukaryota</taxon>
        <taxon>Metazoa</taxon>
        <taxon>Ecdysozoa</taxon>
        <taxon>Arthropoda</taxon>
        <taxon>Chelicerata</taxon>
        <taxon>Arachnida</taxon>
        <taxon>Araneae</taxon>
        <taxon>Araneomorphae</taxon>
        <taxon>Entelegynae</taxon>
        <taxon>Araneoidea</taxon>
        <taxon>Nephilidae</taxon>
        <taxon>Nephila</taxon>
    </lineage>
</organism>
<protein>
    <submittedName>
        <fullName evidence="2">Uncharacterized protein</fullName>
    </submittedName>
</protein>
<proteinExistence type="predicted"/>
<accession>A0A8X6MYX5</accession>
<keyword evidence="3" id="KW-1185">Reference proteome</keyword>
<comment type="caution">
    <text evidence="2">The sequence shown here is derived from an EMBL/GenBank/DDBJ whole genome shotgun (WGS) entry which is preliminary data.</text>
</comment>
<feature type="region of interest" description="Disordered" evidence="1">
    <location>
        <begin position="117"/>
        <end position="139"/>
    </location>
</feature>